<dbReference type="InterPro" id="IPR007061">
    <property type="entry name" value="MST-like"/>
</dbReference>
<dbReference type="InterPro" id="IPR034660">
    <property type="entry name" value="DinB/YfiT-like"/>
</dbReference>
<protein>
    <submittedName>
        <fullName evidence="1">DinB family protein</fullName>
    </submittedName>
</protein>
<dbReference type="Proteomes" id="UP001501752">
    <property type="component" value="Unassembled WGS sequence"/>
</dbReference>
<reference evidence="2" key="1">
    <citation type="journal article" date="2019" name="Int. J. Syst. Evol. Microbiol.">
        <title>The Global Catalogue of Microorganisms (GCM) 10K type strain sequencing project: providing services to taxonomists for standard genome sequencing and annotation.</title>
        <authorList>
            <consortium name="The Broad Institute Genomics Platform"/>
            <consortium name="The Broad Institute Genome Sequencing Center for Infectious Disease"/>
            <person name="Wu L."/>
            <person name="Ma J."/>
        </authorList>
    </citation>
    <scope>NUCLEOTIDE SEQUENCE [LARGE SCALE GENOMIC DNA]</scope>
    <source>
        <strain evidence="2">JCM 13006</strain>
    </source>
</reference>
<dbReference type="Pfam" id="PF04978">
    <property type="entry name" value="MST"/>
    <property type="match status" value="1"/>
</dbReference>
<dbReference type="SUPFAM" id="SSF109854">
    <property type="entry name" value="DinB/YfiT-like putative metalloenzymes"/>
    <property type="match status" value="1"/>
</dbReference>
<gene>
    <name evidence="1" type="ORF">GCM10023235_68780</name>
</gene>
<proteinExistence type="predicted"/>
<sequence length="154" mass="17474">MLTGWLDYHRATLALKCEGLTDEQLRERSTPPSTLSLLGLVRHMAEVEQFWFLAILDGQDLGEDGIYWTREDEDGDFNNVDTADPAADFAVWRQQIELARAAAAGLPLDTVGKRERRGEKVSLRWILVHMIEEYARHNGHADLLRERIDGATGE</sequence>
<evidence type="ECO:0000313" key="2">
    <source>
        <dbReference type="Proteomes" id="UP001501752"/>
    </source>
</evidence>
<dbReference type="Gene3D" id="1.20.120.450">
    <property type="entry name" value="dinb family like domain"/>
    <property type="match status" value="1"/>
</dbReference>
<accession>A0ABP9EGZ6</accession>
<evidence type="ECO:0000313" key="1">
    <source>
        <dbReference type="EMBL" id="GAA4878857.1"/>
    </source>
</evidence>
<organism evidence="1 2">
    <name type="scientific">Kitasatospora terrestris</name>
    <dbReference type="NCBI Taxonomy" id="258051"/>
    <lineage>
        <taxon>Bacteria</taxon>
        <taxon>Bacillati</taxon>
        <taxon>Actinomycetota</taxon>
        <taxon>Actinomycetes</taxon>
        <taxon>Kitasatosporales</taxon>
        <taxon>Streptomycetaceae</taxon>
        <taxon>Kitasatospora</taxon>
    </lineage>
</organism>
<keyword evidence="2" id="KW-1185">Reference proteome</keyword>
<comment type="caution">
    <text evidence="1">The sequence shown here is derived from an EMBL/GenBank/DDBJ whole genome shotgun (WGS) entry which is preliminary data.</text>
</comment>
<name>A0ABP9EGZ6_9ACTN</name>
<dbReference type="EMBL" id="BAABIS010000001">
    <property type="protein sequence ID" value="GAA4878857.1"/>
    <property type="molecule type" value="Genomic_DNA"/>
</dbReference>